<proteinExistence type="predicted"/>
<dbReference type="SUPFAM" id="SSF51261">
    <property type="entry name" value="Duplicated hybrid motif"/>
    <property type="match status" value="1"/>
</dbReference>
<evidence type="ECO:0000259" key="8">
    <source>
        <dbReference type="Pfam" id="PF01551"/>
    </source>
</evidence>
<dbReference type="Pfam" id="PF19425">
    <property type="entry name" value="Csd3_N2"/>
    <property type="match status" value="1"/>
</dbReference>
<feature type="domain" description="Csd3-like second N-terminal" evidence="9">
    <location>
        <begin position="152"/>
        <end position="271"/>
    </location>
</feature>
<evidence type="ECO:0000313" key="11">
    <source>
        <dbReference type="Proteomes" id="UP001209229"/>
    </source>
</evidence>
<keyword evidence="11" id="KW-1185">Reference proteome</keyword>
<dbReference type="CDD" id="cd12797">
    <property type="entry name" value="M23_peptidase"/>
    <property type="match status" value="1"/>
</dbReference>
<reference evidence="10" key="1">
    <citation type="submission" date="2022-10" db="EMBL/GenBank/DDBJ databases">
        <authorList>
            <person name="Yu W.X."/>
        </authorList>
    </citation>
    <scope>NUCLEOTIDE SEQUENCE</scope>
    <source>
        <strain evidence="10">AAT</strain>
    </source>
</reference>
<name>A0AAE3M492_9BACT</name>
<evidence type="ECO:0000256" key="6">
    <source>
        <dbReference type="ARBA" id="ARBA00022833"/>
    </source>
</evidence>
<sequence>MIKRFALPLFAAIFSIYISSCSNTTNNKQSISSAEIVKDTIDTIPPNLLFGLPVDSFVIENNTVKRNEFLASILLKYDIPYKQIDLLAQKSKSIFDVRKIKVGNPYYVFLSNDSLHQAKYFIYEIDKINYISYSLDDSINITTGQKEVKQIKKTATGKITSSLWNAMTENGVSPVLALELSDIYAWTVDFFGIEKGDYFKVLYTEDYVDSVSVGISSIEGALFHHRGDDYYAFHFQEDSVTYNYFDEKGNSLRKAFLKAPLKFSRISSRFSNSRMHPVLKISRPHHGIDYAAPKGTHVFSIGDGRVIARGFQPKGGGNYLKIKHNSVYTTVYMHLNGFAKGVNQGDKVKQGQLIGYVGATGLATGPHLDFRVFKNGKPIDPLKVKAPPVEPVKKEDMKRFKQFYKPMKDEIDNLILIENLH</sequence>
<evidence type="ECO:0000256" key="4">
    <source>
        <dbReference type="ARBA" id="ARBA00022723"/>
    </source>
</evidence>
<organism evidence="10 11">
    <name type="scientific">Plebeiibacterium sediminum</name>
    <dbReference type="NCBI Taxonomy" id="2992112"/>
    <lineage>
        <taxon>Bacteria</taxon>
        <taxon>Pseudomonadati</taxon>
        <taxon>Bacteroidota</taxon>
        <taxon>Bacteroidia</taxon>
        <taxon>Marinilabiliales</taxon>
        <taxon>Marinilabiliaceae</taxon>
        <taxon>Plebeiibacterium</taxon>
    </lineage>
</organism>
<dbReference type="EMBL" id="JAPDPJ010000015">
    <property type="protein sequence ID" value="MCW3786530.1"/>
    <property type="molecule type" value="Genomic_DNA"/>
</dbReference>
<feature type="domain" description="M23ase beta-sheet core" evidence="8">
    <location>
        <begin position="284"/>
        <end position="381"/>
    </location>
</feature>
<dbReference type="PANTHER" id="PTHR21666">
    <property type="entry name" value="PEPTIDASE-RELATED"/>
    <property type="match status" value="1"/>
</dbReference>
<dbReference type="PANTHER" id="PTHR21666:SF288">
    <property type="entry name" value="CELL DIVISION PROTEIN YTFB"/>
    <property type="match status" value="1"/>
</dbReference>
<comment type="caution">
    <text evidence="10">The sequence shown here is derived from an EMBL/GenBank/DDBJ whole genome shotgun (WGS) entry which is preliminary data.</text>
</comment>
<dbReference type="InterPro" id="IPR011055">
    <property type="entry name" value="Dup_hybrid_motif"/>
</dbReference>
<keyword evidence="6" id="KW-0862">Zinc</keyword>
<evidence type="ECO:0000256" key="2">
    <source>
        <dbReference type="ARBA" id="ARBA00004196"/>
    </source>
</evidence>
<evidence type="ECO:0000256" key="1">
    <source>
        <dbReference type="ARBA" id="ARBA00001947"/>
    </source>
</evidence>
<comment type="cofactor">
    <cofactor evidence="1">
        <name>Zn(2+)</name>
        <dbReference type="ChEBI" id="CHEBI:29105"/>
    </cofactor>
</comment>
<dbReference type="GO" id="GO:0006508">
    <property type="term" value="P:proteolysis"/>
    <property type="evidence" value="ECO:0007669"/>
    <property type="project" value="UniProtKB-KW"/>
</dbReference>
<dbReference type="Gene3D" id="3.10.450.350">
    <property type="match status" value="1"/>
</dbReference>
<dbReference type="InterPro" id="IPR045834">
    <property type="entry name" value="Csd3_N2"/>
</dbReference>
<dbReference type="GO" id="GO:0046872">
    <property type="term" value="F:metal ion binding"/>
    <property type="evidence" value="ECO:0007669"/>
    <property type="project" value="UniProtKB-KW"/>
</dbReference>
<evidence type="ECO:0000313" key="10">
    <source>
        <dbReference type="EMBL" id="MCW3786530.1"/>
    </source>
</evidence>
<evidence type="ECO:0000259" key="9">
    <source>
        <dbReference type="Pfam" id="PF19425"/>
    </source>
</evidence>
<accession>A0AAE3M492</accession>
<dbReference type="InterPro" id="IPR016047">
    <property type="entry name" value="M23ase_b-sheet_dom"/>
</dbReference>
<comment type="subcellular location">
    <subcellularLocation>
        <location evidence="2">Cell envelope</location>
    </subcellularLocation>
</comment>
<keyword evidence="5" id="KW-0378">Hydrolase</keyword>
<keyword evidence="3" id="KW-0645">Protease</keyword>
<evidence type="ECO:0000256" key="5">
    <source>
        <dbReference type="ARBA" id="ARBA00022801"/>
    </source>
</evidence>
<dbReference type="Proteomes" id="UP001209229">
    <property type="component" value="Unassembled WGS sequence"/>
</dbReference>
<dbReference type="Pfam" id="PF01551">
    <property type="entry name" value="Peptidase_M23"/>
    <property type="match status" value="1"/>
</dbReference>
<evidence type="ECO:0000256" key="3">
    <source>
        <dbReference type="ARBA" id="ARBA00022670"/>
    </source>
</evidence>
<dbReference type="GO" id="GO:0004222">
    <property type="term" value="F:metalloendopeptidase activity"/>
    <property type="evidence" value="ECO:0007669"/>
    <property type="project" value="TreeGrafter"/>
</dbReference>
<dbReference type="InterPro" id="IPR050570">
    <property type="entry name" value="Cell_wall_metabolism_enzyme"/>
</dbReference>
<keyword evidence="4" id="KW-0479">Metal-binding</keyword>
<dbReference type="Gene3D" id="2.70.70.10">
    <property type="entry name" value="Glucose Permease (Domain IIA)"/>
    <property type="match status" value="1"/>
</dbReference>
<dbReference type="AlphaFoldDB" id="A0AAE3M492"/>
<gene>
    <name evidence="10" type="ORF">OM075_08635</name>
</gene>
<evidence type="ECO:0000256" key="7">
    <source>
        <dbReference type="ARBA" id="ARBA00023049"/>
    </source>
</evidence>
<keyword evidence="7" id="KW-0482">Metalloprotease</keyword>
<dbReference type="GO" id="GO:0030313">
    <property type="term" value="C:cell envelope"/>
    <property type="evidence" value="ECO:0007669"/>
    <property type="project" value="UniProtKB-SubCell"/>
</dbReference>
<dbReference type="RefSeq" id="WP_301190095.1">
    <property type="nucleotide sequence ID" value="NZ_JAPDPJ010000015.1"/>
</dbReference>
<protein>
    <submittedName>
        <fullName evidence="10">Peptidoglycan DD-metalloendopeptidase family protein</fullName>
    </submittedName>
</protein>